<gene>
    <name evidence="11" type="ORF">D0C37_29610</name>
</gene>
<keyword evidence="3 7" id="KW-1003">Cell membrane</keyword>
<evidence type="ECO:0000313" key="11">
    <source>
        <dbReference type="EMBL" id="AXQ58353.1"/>
    </source>
</evidence>
<dbReference type="SUPFAM" id="SSF56281">
    <property type="entry name" value="Metallo-hydrolase/oxidoreductase"/>
    <property type="match status" value="1"/>
</dbReference>
<evidence type="ECO:0000256" key="2">
    <source>
        <dbReference type="ARBA" id="ARBA00008640"/>
    </source>
</evidence>
<dbReference type="GO" id="GO:0046983">
    <property type="term" value="F:protein dimerization activity"/>
    <property type="evidence" value="ECO:0007669"/>
    <property type="project" value="InterPro"/>
</dbReference>
<feature type="region of interest" description="Disordered" evidence="8">
    <location>
        <begin position="97"/>
        <end position="163"/>
    </location>
</feature>
<dbReference type="EMBL" id="CP031742">
    <property type="protein sequence ID" value="AXQ58353.1"/>
    <property type="molecule type" value="Genomic_DNA"/>
</dbReference>
<dbReference type="AlphaFoldDB" id="A0A385DIN1"/>
<evidence type="ECO:0000256" key="1">
    <source>
        <dbReference type="ARBA" id="ARBA00004651"/>
    </source>
</evidence>
<dbReference type="Proteomes" id="UP000259636">
    <property type="component" value="Chromosome"/>
</dbReference>
<keyword evidence="4 7" id="KW-0812">Transmembrane</keyword>
<feature type="domain" description="VTT" evidence="9">
    <location>
        <begin position="237"/>
        <end position="354"/>
    </location>
</feature>
<dbReference type="Pfam" id="PF09335">
    <property type="entry name" value="VTT_dom"/>
    <property type="match status" value="1"/>
</dbReference>
<evidence type="ECO:0000256" key="7">
    <source>
        <dbReference type="RuleBase" id="RU366058"/>
    </source>
</evidence>
<feature type="transmembrane region" description="Helical" evidence="7">
    <location>
        <begin position="249"/>
        <end position="273"/>
    </location>
</feature>
<dbReference type="InterPro" id="IPR029228">
    <property type="entry name" value="Alkyl_sulf_dimr"/>
</dbReference>
<keyword evidence="6 7" id="KW-0472">Membrane</keyword>
<evidence type="ECO:0000256" key="6">
    <source>
        <dbReference type="ARBA" id="ARBA00023136"/>
    </source>
</evidence>
<dbReference type="Gene3D" id="1.25.40.880">
    <property type="entry name" value="Alkyl sulfatase, dimerisation domain"/>
    <property type="match status" value="1"/>
</dbReference>
<dbReference type="KEGG" id="sky:D0C37_29610"/>
<feature type="transmembrane region" description="Helical" evidence="7">
    <location>
        <begin position="364"/>
        <end position="383"/>
    </location>
</feature>
<dbReference type="InterPro" id="IPR032816">
    <property type="entry name" value="VTT_dom"/>
</dbReference>
<dbReference type="InterPro" id="IPR038536">
    <property type="entry name" value="Alkyl/aryl-sulf_dimr_sf"/>
</dbReference>
<feature type="transmembrane region" description="Helical" evidence="7">
    <location>
        <begin position="185"/>
        <end position="202"/>
    </location>
</feature>
<protein>
    <recommendedName>
        <fullName evidence="7">TVP38/TMEM64 family membrane protein</fullName>
    </recommendedName>
</protein>
<comment type="similarity">
    <text evidence="2 7">Belongs to the TVP38/TMEM64 family.</text>
</comment>
<reference evidence="11 12" key="1">
    <citation type="submission" date="2018-08" db="EMBL/GenBank/DDBJ databases">
        <authorList>
            <person name="Ferrada E.E."/>
            <person name="Latorre B.A."/>
        </authorList>
    </citation>
    <scope>NUCLEOTIDE SEQUENCE [LARGE SCALE GENOMIC DNA]</scope>
    <source>
        <strain evidence="11 12">VK-A60T</strain>
    </source>
</reference>
<dbReference type="InterPro" id="IPR015414">
    <property type="entry name" value="TMEM64"/>
</dbReference>
<evidence type="ECO:0000259" key="10">
    <source>
        <dbReference type="Pfam" id="PF14863"/>
    </source>
</evidence>
<proteinExistence type="inferred from homology"/>
<name>A0A385DIN1_9ACTN</name>
<accession>A0A385DIN1</accession>
<dbReference type="PANTHER" id="PTHR12677:SF59">
    <property type="entry name" value="GOLGI APPARATUS MEMBRANE PROTEIN TVP38-RELATED"/>
    <property type="match status" value="1"/>
</dbReference>
<dbReference type="GO" id="GO:0005886">
    <property type="term" value="C:plasma membrane"/>
    <property type="evidence" value="ECO:0007669"/>
    <property type="project" value="UniProtKB-SubCell"/>
</dbReference>
<evidence type="ECO:0000313" key="12">
    <source>
        <dbReference type="Proteomes" id="UP000259636"/>
    </source>
</evidence>
<evidence type="ECO:0000259" key="9">
    <source>
        <dbReference type="Pfam" id="PF09335"/>
    </source>
</evidence>
<organism evidence="11 12">
    <name type="scientific">Streptomyces koyangensis</name>
    <dbReference type="NCBI Taxonomy" id="188770"/>
    <lineage>
        <taxon>Bacteria</taxon>
        <taxon>Bacillati</taxon>
        <taxon>Actinomycetota</taxon>
        <taxon>Actinomycetes</taxon>
        <taxon>Kitasatosporales</taxon>
        <taxon>Streptomycetaceae</taxon>
        <taxon>Streptomyces</taxon>
        <taxon>Streptomyces aurantiacus group</taxon>
    </lineage>
</organism>
<feature type="transmembrane region" description="Helical" evidence="7">
    <location>
        <begin position="214"/>
        <end position="237"/>
    </location>
</feature>
<feature type="domain" description="Alkyl sulfatase dimerisation" evidence="10">
    <location>
        <begin position="3"/>
        <end position="89"/>
    </location>
</feature>
<feature type="transmembrane region" description="Helical" evidence="7">
    <location>
        <begin position="334"/>
        <end position="352"/>
    </location>
</feature>
<dbReference type="PANTHER" id="PTHR12677">
    <property type="entry name" value="GOLGI APPARATUS MEMBRANE PROTEIN TVP38-RELATED"/>
    <property type="match status" value="1"/>
</dbReference>
<evidence type="ECO:0000256" key="3">
    <source>
        <dbReference type="ARBA" id="ARBA00022475"/>
    </source>
</evidence>
<keyword evidence="5 7" id="KW-1133">Transmembrane helix</keyword>
<evidence type="ECO:0000256" key="4">
    <source>
        <dbReference type="ARBA" id="ARBA00022692"/>
    </source>
</evidence>
<comment type="subcellular location">
    <subcellularLocation>
        <location evidence="1 7">Cell membrane</location>
        <topology evidence="1 7">Multi-pass membrane protein</topology>
    </subcellularLocation>
</comment>
<sequence length="392" mass="40424">MAAPARRAGKRYVELGVGADAVVDEARTAFGRGDFRWTAELLGHVVCAQPGHAAARELLAGTFGQLGHGAENGVWRDIYLSGATELREGTFGAPTVSASADVLSTPVTRTSPPSPPDPRRRRRRASRKPGSPRTLLTRPAGRSPRSVGYAPRMSSPTTAPMAPVRPARSAAVRCARLLMSPWSRLSLLVLVLVSAGATVLVLEPQQLLTTGIPAALGTGLAALLFAAGYGVCTAAFVPRPLLNLAAGALFGSATGLVAAVAGTVVGAGIAFGLGRLLGQEALRPLLRGKWLKAADGQLSRHGFRSMLAVRLFPGVPFAAANYCAAVSRIGWTPFLLATAVGSVPNTAAYVLAGSTAASPTSPVFLASAGFIALSAVAASVFAWRRRHRLGSG</sequence>
<dbReference type="Pfam" id="PF14863">
    <property type="entry name" value="Alkyl_sulf_dimr"/>
    <property type="match status" value="1"/>
</dbReference>
<evidence type="ECO:0000256" key="8">
    <source>
        <dbReference type="SAM" id="MobiDB-lite"/>
    </source>
</evidence>
<dbReference type="InterPro" id="IPR036866">
    <property type="entry name" value="RibonucZ/Hydroxyglut_hydro"/>
</dbReference>
<evidence type="ECO:0000256" key="5">
    <source>
        <dbReference type="ARBA" id="ARBA00022989"/>
    </source>
</evidence>